<feature type="compositionally biased region" description="Basic residues" evidence="1">
    <location>
        <begin position="12"/>
        <end position="22"/>
    </location>
</feature>
<evidence type="ECO:0000256" key="1">
    <source>
        <dbReference type="SAM" id="MobiDB-lite"/>
    </source>
</evidence>
<evidence type="ECO:0000313" key="3">
    <source>
        <dbReference type="Proteomes" id="UP001224661"/>
    </source>
</evidence>
<feature type="region of interest" description="Disordered" evidence="1">
    <location>
        <begin position="90"/>
        <end position="133"/>
    </location>
</feature>
<proteinExistence type="predicted"/>
<feature type="compositionally biased region" description="Basic and acidic residues" evidence="1">
    <location>
        <begin position="90"/>
        <end position="101"/>
    </location>
</feature>
<protein>
    <recommendedName>
        <fullName evidence="4">Centromere-binding protein ParB C-terminal domain-containing protein</fullName>
    </recommendedName>
</protein>
<reference evidence="2 3" key="1">
    <citation type="submission" date="2023-05" db="EMBL/GenBank/DDBJ databases">
        <title>Draft genome sequence of Streptomyces sp. B-S-A8 isolated from a cave soil in Thailand.</title>
        <authorList>
            <person name="Chamroensaksri N."/>
            <person name="Muangham S."/>
        </authorList>
    </citation>
    <scope>NUCLEOTIDE SEQUENCE [LARGE SCALE GENOMIC DNA]</scope>
    <source>
        <strain evidence="2 3">B-S-A8</strain>
    </source>
</reference>
<organism evidence="2 3">
    <name type="scientific">Streptomyces solicavernae</name>
    <dbReference type="NCBI Taxonomy" id="3043614"/>
    <lineage>
        <taxon>Bacteria</taxon>
        <taxon>Bacillati</taxon>
        <taxon>Actinomycetota</taxon>
        <taxon>Actinomycetes</taxon>
        <taxon>Kitasatosporales</taxon>
        <taxon>Streptomycetaceae</taxon>
        <taxon>Streptomyces</taxon>
    </lineage>
</organism>
<evidence type="ECO:0000313" key="2">
    <source>
        <dbReference type="EMBL" id="MDI3390172.1"/>
    </source>
</evidence>
<sequence length="133" mass="14795">MTTTAVTEKIPTRKQTRTRKAKSHEQPADPALPVEAMKSASFSLPPSLLARMRAAQWRTQLRPDGHHNLSEMVRITLTAEVERLEAKYNRGRPFEKVEKLRTGPSPQGAKRGGQLRSLQARQRRATEAGGDGA</sequence>
<dbReference type="Gene3D" id="6.10.180.30">
    <property type="match status" value="1"/>
</dbReference>
<comment type="caution">
    <text evidence="2">The sequence shown here is derived from an EMBL/GenBank/DDBJ whole genome shotgun (WGS) entry which is preliminary data.</text>
</comment>
<dbReference type="Proteomes" id="UP001224661">
    <property type="component" value="Unassembled WGS sequence"/>
</dbReference>
<name>A0ABT6S0I4_9ACTN</name>
<dbReference type="RefSeq" id="WP_282516651.1">
    <property type="nucleotide sequence ID" value="NZ_JASCIR010000040.1"/>
</dbReference>
<gene>
    <name evidence="2" type="ORF">QIS99_28860</name>
</gene>
<accession>A0ABT6S0I4</accession>
<dbReference type="EMBL" id="JASCIR010000040">
    <property type="protein sequence ID" value="MDI3390172.1"/>
    <property type="molecule type" value="Genomic_DNA"/>
</dbReference>
<evidence type="ECO:0008006" key="4">
    <source>
        <dbReference type="Google" id="ProtNLM"/>
    </source>
</evidence>
<keyword evidence="3" id="KW-1185">Reference proteome</keyword>
<feature type="region of interest" description="Disordered" evidence="1">
    <location>
        <begin position="1"/>
        <end position="35"/>
    </location>
</feature>